<feature type="domain" description="HTH tetR-type" evidence="5">
    <location>
        <begin position="6"/>
        <end position="66"/>
    </location>
</feature>
<dbReference type="InterPro" id="IPR009057">
    <property type="entry name" value="Homeodomain-like_sf"/>
</dbReference>
<dbReference type="GO" id="GO:0003677">
    <property type="term" value="F:DNA binding"/>
    <property type="evidence" value="ECO:0007669"/>
    <property type="project" value="UniProtKB-UniRule"/>
</dbReference>
<dbReference type="Gene3D" id="1.10.357.10">
    <property type="entry name" value="Tetracycline Repressor, domain 2"/>
    <property type="match status" value="1"/>
</dbReference>
<dbReference type="PRINTS" id="PR00455">
    <property type="entry name" value="HTHTETR"/>
</dbReference>
<dbReference type="PANTHER" id="PTHR47506">
    <property type="entry name" value="TRANSCRIPTIONAL REGULATORY PROTEIN"/>
    <property type="match status" value="1"/>
</dbReference>
<evidence type="ECO:0000256" key="4">
    <source>
        <dbReference type="PROSITE-ProRule" id="PRU00335"/>
    </source>
</evidence>
<dbReference type="Pfam" id="PF00440">
    <property type="entry name" value="TetR_N"/>
    <property type="match status" value="1"/>
</dbReference>
<dbReference type="PANTHER" id="PTHR47506:SF6">
    <property type="entry name" value="HTH-TYPE TRANSCRIPTIONAL REPRESSOR NEMR"/>
    <property type="match status" value="1"/>
</dbReference>
<accession>A0A848MQC7</accession>
<evidence type="ECO:0000256" key="1">
    <source>
        <dbReference type="ARBA" id="ARBA00023015"/>
    </source>
</evidence>
<dbReference type="AlphaFoldDB" id="A0A848MQC7"/>
<dbReference type="InterPro" id="IPR036271">
    <property type="entry name" value="Tet_transcr_reg_TetR-rel_C_sf"/>
</dbReference>
<keyword evidence="1" id="KW-0805">Transcription regulation</keyword>
<sequence>MKTNTQDNRHRVLQVASEIIGCKGFSAVGLNEILTASGIPKGSFYHYFASKEDFGAAMLEDYFSNYLANLEMLMAQPLSSKEKLMSYWLGWLDTGEGDIPKGHKCLAVKLGAEVSDLSVTMREVLHRGTGNIVKQLAKMVEGMIAEGDLLSPPEGIVDFAQALYQLWLGASLMGKMTNNAEPLQVALQLTQRLLQR</sequence>
<dbReference type="Proteomes" id="UP000585363">
    <property type="component" value="Unassembled WGS sequence"/>
</dbReference>
<evidence type="ECO:0000259" key="5">
    <source>
        <dbReference type="PROSITE" id="PS50977"/>
    </source>
</evidence>
<reference evidence="6 7" key="1">
    <citation type="submission" date="2020-01" db="EMBL/GenBank/DDBJ databases">
        <authorList>
            <person name="Lee S.D."/>
        </authorList>
    </citation>
    <scope>NUCLEOTIDE SEQUENCE [LARGE SCALE GENOMIC DNA]</scope>
    <source>
        <strain evidence="6 7">SAP-1</strain>
    </source>
</reference>
<feature type="DNA-binding region" description="H-T-H motif" evidence="4">
    <location>
        <begin position="29"/>
        <end position="48"/>
    </location>
</feature>
<dbReference type="Pfam" id="PF16925">
    <property type="entry name" value="TetR_C_13"/>
    <property type="match status" value="1"/>
</dbReference>
<evidence type="ECO:0000313" key="6">
    <source>
        <dbReference type="EMBL" id="NMP29346.1"/>
    </source>
</evidence>
<keyword evidence="3" id="KW-0804">Transcription</keyword>
<proteinExistence type="predicted"/>
<organism evidence="6 7">
    <name type="scientific">Rouxiella aceris</name>
    <dbReference type="NCBI Taxonomy" id="2703884"/>
    <lineage>
        <taxon>Bacteria</taxon>
        <taxon>Pseudomonadati</taxon>
        <taxon>Pseudomonadota</taxon>
        <taxon>Gammaproteobacteria</taxon>
        <taxon>Enterobacterales</taxon>
        <taxon>Yersiniaceae</taxon>
        <taxon>Rouxiella</taxon>
    </lineage>
</organism>
<dbReference type="RefSeq" id="WP_169405058.1">
    <property type="nucleotide sequence ID" value="NZ_JAADJU010000013.1"/>
</dbReference>
<reference evidence="6 7" key="2">
    <citation type="submission" date="2020-06" db="EMBL/GenBank/DDBJ databases">
        <title>Polyphasic characterization of a Rahnella strain isolated from tree sap.</title>
        <authorList>
            <person name="Kim I.S."/>
        </authorList>
    </citation>
    <scope>NUCLEOTIDE SEQUENCE [LARGE SCALE GENOMIC DNA]</scope>
    <source>
        <strain evidence="6 7">SAP-1</strain>
    </source>
</reference>
<comment type="caution">
    <text evidence="6">The sequence shown here is derived from an EMBL/GenBank/DDBJ whole genome shotgun (WGS) entry which is preliminary data.</text>
</comment>
<name>A0A848MQC7_9GAMM</name>
<protein>
    <submittedName>
        <fullName evidence="6">TetR/AcrR family transcriptional regulator</fullName>
    </submittedName>
</protein>
<dbReference type="PROSITE" id="PS50977">
    <property type="entry name" value="HTH_TETR_2"/>
    <property type="match status" value="1"/>
</dbReference>
<keyword evidence="2 4" id="KW-0238">DNA-binding</keyword>
<dbReference type="SUPFAM" id="SSF48498">
    <property type="entry name" value="Tetracyclin repressor-like, C-terminal domain"/>
    <property type="match status" value="1"/>
</dbReference>
<evidence type="ECO:0000256" key="3">
    <source>
        <dbReference type="ARBA" id="ARBA00023163"/>
    </source>
</evidence>
<keyword evidence="7" id="KW-1185">Reference proteome</keyword>
<gene>
    <name evidence="6" type="ORF">GW590_21070</name>
</gene>
<dbReference type="InterPro" id="IPR011075">
    <property type="entry name" value="TetR_C"/>
</dbReference>
<dbReference type="SUPFAM" id="SSF46689">
    <property type="entry name" value="Homeodomain-like"/>
    <property type="match status" value="1"/>
</dbReference>
<dbReference type="InterPro" id="IPR001647">
    <property type="entry name" value="HTH_TetR"/>
</dbReference>
<evidence type="ECO:0000256" key="2">
    <source>
        <dbReference type="ARBA" id="ARBA00023125"/>
    </source>
</evidence>
<dbReference type="EMBL" id="JAADJU010000013">
    <property type="protein sequence ID" value="NMP29346.1"/>
    <property type="molecule type" value="Genomic_DNA"/>
</dbReference>
<evidence type="ECO:0000313" key="7">
    <source>
        <dbReference type="Proteomes" id="UP000585363"/>
    </source>
</evidence>